<reference evidence="1 2" key="1">
    <citation type="submission" date="2016-12" db="EMBL/GenBank/DDBJ databases">
        <title>Domibacillus sp. SAOS 44 whole genome sequencing.</title>
        <authorList>
            <person name="Verma A."/>
            <person name="Krishnamurthi S."/>
        </authorList>
    </citation>
    <scope>NUCLEOTIDE SEQUENCE [LARGE SCALE GENOMIC DNA]</scope>
    <source>
        <strain evidence="1 2">SAOS 44</strain>
    </source>
</reference>
<proteinExistence type="predicted"/>
<dbReference type="InterPro" id="IPR008719">
    <property type="entry name" value="N2O_reductase_NosL"/>
</dbReference>
<dbReference type="PANTHER" id="PTHR41247:SF1">
    <property type="entry name" value="HTH-TYPE TRANSCRIPTIONAL REPRESSOR YCNK"/>
    <property type="match status" value="1"/>
</dbReference>
<dbReference type="AlphaFoldDB" id="A0A1Q5P3V7"/>
<protein>
    <recommendedName>
        <fullName evidence="3">Nitrous oxide reduction protein</fullName>
    </recommendedName>
</protein>
<dbReference type="PANTHER" id="PTHR41247">
    <property type="entry name" value="HTH-TYPE TRANSCRIPTIONAL REPRESSOR YCNK"/>
    <property type="match status" value="1"/>
</dbReference>
<sequence>MVKNKILALVTLAIVLVGCSEQSYEPKEINPETAICKICNMSITEMDFAGQIIFKNGDHDVYDDLGCLVEYILESGEDKIGAAYIKDAQDHTWIDVKEATYVYASDIWTPMNYGVLAFASKEQANQYLADQGTGKLLAYEDLLTFEWGIHTH</sequence>
<dbReference type="EMBL" id="MRWQ01000006">
    <property type="protein sequence ID" value="OKL36925.1"/>
    <property type="molecule type" value="Genomic_DNA"/>
</dbReference>
<evidence type="ECO:0008006" key="3">
    <source>
        <dbReference type="Google" id="ProtNLM"/>
    </source>
</evidence>
<accession>A0A1Q5P3V7</accession>
<name>A0A1Q5P3V7_9BACI</name>
<evidence type="ECO:0000313" key="1">
    <source>
        <dbReference type="EMBL" id="OKL36925.1"/>
    </source>
</evidence>
<keyword evidence="2" id="KW-1185">Reference proteome</keyword>
<dbReference type="Proteomes" id="UP000186524">
    <property type="component" value="Unassembled WGS sequence"/>
</dbReference>
<dbReference type="SUPFAM" id="SSF160387">
    <property type="entry name" value="NosL/MerB-like"/>
    <property type="match status" value="1"/>
</dbReference>
<dbReference type="PROSITE" id="PS51257">
    <property type="entry name" value="PROKAR_LIPOPROTEIN"/>
    <property type="match status" value="1"/>
</dbReference>
<comment type="caution">
    <text evidence="1">The sequence shown here is derived from an EMBL/GenBank/DDBJ whole genome shotgun (WGS) entry which is preliminary data.</text>
</comment>
<dbReference type="Pfam" id="PF05573">
    <property type="entry name" value="NosL"/>
    <property type="match status" value="1"/>
</dbReference>
<gene>
    <name evidence="1" type="ORF">BLL40_09440</name>
</gene>
<dbReference type="STRING" id="1714354.BLL40_09440"/>
<organism evidence="1 2">
    <name type="scientific">Domibacillus mangrovi</name>
    <dbReference type="NCBI Taxonomy" id="1714354"/>
    <lineage>
        <taxon>Bacteria</taxon>
        <taxon>Bacillati</taxon>
        <taxon>Bacillota</taxon>
        <taxon>Bacilli</taxon>
        <taxon>Bacillales</taxon>
        <taxon>Bacillaceae</taxon>
        <taxon>Domibacillus</taxon>
    </lineage>
</organism>
<evidence type="ECO:0000313" key="2">
    <source>
        <dbReference type="Proteomes" id="UP000186524"/>
    </source>
</evidence>